<dbReference type="InterPro" id="IPR022617">
    <property type="entry name" value="Rad60/SUMO-like_dom"/>
</dbReference>
<name>A0A137PGL3_CONC2</name>
<dbReference type="GO" id="GO:0071818">
    <property type="term" value="C:BAT3 complex"/>
    <property type="evidence" value="ECO:0007669"/>
    <property type="project" value="TreeGrafter"/>
</dbReference>
<accession>A0A137PGL3</accession>
<dbReference type="PROSITE" id="PS50053">
    <property type="entry name" value="UBIQUITIN_2"/>
    <property type="match status" value="2"/>
</dbReference>
<gene>
    <name evidence="4" type="ORF">CONCODRAFT_2844</name>
</gene>
<dbReference type="OrthoDB" id="2187496at2759"/>
<dbReference type="Pfam" id="PF11976">
    <property type="entry name" value="Rad60-SLD"/>
    <property type="match status" value="1"/>
</dbReference>
<evidence type="ECO:0000256" key="1">
    <source>
        <dbReference type="ARBA" id="ARBA00004514"/>
    </source>
</evidence>
<dbReference type="EMBL" id="KQ964427">
    <property type="protein sequence ID" value="KXN74132.1"/>
    <property type="molecule type" value="Genomic_DNA"/>
</dbReference>
<evidence type="ECO:0000313" key="5">
    <source>
        <dbReference type="Proteomes" id="UP000070444"/>
    </source>
</evidence>
<dbReference type="GO" id="GO:0071816">
    <property type="term" value="P:tail-anchored membrane protein insertion into ER membrane"/>
    <property type="evidence" value="ECO:0007669"/>
    <property type="project" value="TreeGrafter"/>
</dbReference>
<evidence type="ECO:0000256" key="2">
    <source>
        <dbReference type="ARBA" id="ARBA00022490"/>
    </source>
</evidence>
<dbReference type="InterPro" id="IPR000626">
    <property type="entry name" value="Ubiquitin-like_dom"/>
</dbReference>
<dbReference type="InterPro" id="IPR047154">
    <property type="entry name" value="UBL4A-like"/>
</dbReference>
<dbReference type="CDD" id="cd17039">
    <property type="entry name" value="Ubl_ubiquitin_like"/>
    <property type="match status" value="2"/>
</dbReference>
<dbReference type="GO" id="GO:0006620">
    <property type="term" value="P:post-translational protein targeting to endoplasmic reticulum membrane"/>
    <property type="evidence" value="ECO:0007669"/>
    <property type="project" value="InterPro"/>
</dbReference>
<evidence type="ECO:0000313" key="4">
    <source>
        <dbReference type="EMBL" id="KXN74132.1"/>
    </source>
</evidence>
<dbReference type="GO" id="GO:0051087">
    <property type="term" value="F:protein-folding chaperone binding"/>
    <property type="evidence" value="ECO:0007669"/>
    <property type="project" value="TreeGrafter"/>
</dbReference>
<dbReference type="AlphaFoldDB" id="A0A137PGL3"/>
<dbReference type="InterPro" id="IPR029071">
    <property type="entry name" value="Ubiquitin-like_domsf"/>
</dbReference>
<dbReference type="PANTHER" id="PTHR46555:SF1">
    <property type="entry name" value="UBIQUITIN-LIKE PROTEIN 4A"/>
    <property type="match status" value="1"/>
</dbReference>
<reference evidence="4 5" key="1">
    <citation type="journal article" date="2015" name="Genome Biol. Evol.">
        <title>Phylogenomic analyses indicate that early fungi evolved digesting cell walls of algal ancestors of land plants.</title>
        <authorList>
            <person name="Chang Y."/>
            <person name="Wang S."/>
            <person name="Sekimoto S."/>
            <person name="Aerts A.L."/>
            <person name="Choi C."/>
            <person name="Clum A."/>
            <person name="LaButti K.M."/>
            <person name="Lindquist E.A."/>
            <person name="Yee Ngan C."/>
            <person name="Ohm R.A."/>
            <person name="Salamov A.A."/>
            <person name="Grigoriev I.V."/>
            <person name="Spatafora J.W."/>
            <person name="Berbee M.L."/>
        </authorList>
    </citation>
    <scope>NUCLEOTIDE SEQUENCE [LARGE SCALE GENOMIC DNA]</scope>
    <source>
        <strain evidence="4 5">NRRL 28638</strain>
    </source>
</reference>
<sequence>MKIFIKSPEKEIPIIVTKDLKIKELKTAIEKVPDFSIEDRYFVFEDKVLEKEETLYDLGIQNHSTINLHKPKKILLFIKTEEEKVTPTVVTNNITVEKLLKIIQRALGYFVNEQYLYFEGKLLEQEKSLNEQGVKDLSTIEYSNSLLTSHALAEPIRITIYITVFGLQLAKLNVSRDIQAKQLLETVNKICGYNVEDWNLKHKQEVLEKEKSLVEQGVCNLSKINLVSP</sequence>
<comment type="subcellular location">
    <subcellularLocation>
        <location evidence="1">Cytoplasm</location>
        <location evidence="1">Cytosol</location>
    </subcellularLocation>
</comment>
<organism evidence="4 5">
    <name type="scientific">Conidiobolus coronatus (strain ATCC 28846 / CBS 209.66 / NRRL 28638)</name>
    <name type="common">Delacroixia coronata</name>
    <dbReference type="NCBI Taxonomy" id="796925"/>
    <lineage>
        <taxon>Eukaryota</taxon>
        <taxon>Fungi</taxon>
        <taxon>Fungi incertae sedis</taxon>
        <taxon>Zoopagomycota</taxon>
        <taxon>Entomophthoromycotina</taxon>
        <taxon>Entomophthoromycetes</taxon>
        <taxon>Entomophthorales</taxon>
        <taxon>Ancylistaceae</taxon>
        <taxon>Conidiobolus</taxon>
    </lineage>
</organism>
<dbReference type="SUPFAM" id="SSF54236">
    <property type="entry name" value="Ubiquitin-like"/>
    <property type="match status" value="3"/>
</dbReference>
<keyword evidence="2" id="KW-0963">Cytoplasm</keyword>
<dbReference type="Gene3D" id="3.10.20.90">
    <property type="entry name" value="Phosphatidylinositol 3-kinase Catalytic Subunit, Chain A, domain 1"/>
    <property type="match status" value="2"/>
</dbReference>
<evidence type="ECO:0000259" key="3">
    <source>
        <dbReference type="PROSITE" id="PS50053"/>
    </source>
</evidence>
<dbReference type="PANTHER" id="PTHR46555">
    <property type="entry name" value="UBIQUITIN-LIKE PROTEIN 4A"/>
    <property type="match status" value="1"/>
</dbReference>
<dbReference type="SMART" id="SM00213">
    <property type="entry name" value="UBQ"/>
    <property type="match status" value="2"/>
</dbReference>
<dbReference type="Pfam" id="PF00240">
    <property type="entry name" value="ubiquitin"/>
    <property type="match status" value="1"/>
</dbReference>
<proteinExistence type="predicted"/>
<protein>
    <recommendedName>
        <fullName evidence="3">Ubiquitin-like domain-containing protein</fullName>
    </recommendedName>
</protein>
<feature type="domain" description="Ubiquitin-like" evidence="3">
    <location>
        <begin position="74"/>
        <end position="141"/>
    </location>
</feature>
<keyword evidence="5" id="KW-1185">Reference proteome</keyword>
<dbReference type="Proteomes" id="UP000070444">
    <property type="component" value="Unassembled WGS sequence"/>
</dbReference>
<feature type="domain" description="Ubiquitin-like" evidence="3">
    <location>
        <begin position="1"/>
        <end position="68"/>
    </location>
</feature>